<dbReference type="EMBL" id="QORO01000001">
    <property type="protein sequence ID" value="RCK61638.1"/>
    <property type="molecule type" value="Genomic_DNA"/>
</dbReference>
<keyword evidence="5" id="KW-0862">Zinc</keyword>
<proteinExistence type="inferred from homology"/>
<dbReference type="SUPFAM" id="SSF53187">
    <property type="entry name" value="Zn-dependent exopeptidases"/>
    <property type="match status" value="1"/>
</dbReference>
<evidence type="ECO:0000256" key="4">
    <source>
        <dbReference type="ARBA" id="ARBA00022801"/>
    </source>
</evidence>
<dbReference type="GO" id="GO:0046872">
    <property type="term" value="F:metal ion binding"/>
    <property type="evidence" value="ECO:0007669"/>
    <property type="project" value="UniProtKB-KW"/>
</dbReference>
<dbReference type="PANTHER" id="PTHR45962:SF1">
    <property type="entry name" value="N-FATTY-ACYL-AMINO ACID SYNTHASE_HYDROLASE PM20D1"/>
    <property type="match status" value="1"/>
</dbReference>
<dbReference type="Proteomes" id="UP000253508">
    <property type="component" value="Unassembled WGS sequence"/>
</dbReference>
<evidence type="ECO:0000256" key="5">
    <source>
        <dbReference type="ARBA" id="ARBA00022833"/>
    </source>
</evidence>
<keyword evidence="8" id="KW-1185">Reference proteome</keyword>
<dbReference type="Gene3D" id="3.30.70.360">
    <property type="match status" value="1"/>
</dbReference>
<dbReference type="Pfam" id="PF07687">
    <property type="entry name" value="M20_dimer"/>
    <property type="match status" value="1"/>
</dbReference>
<evidence type="ECO:0000256" key="3">
    <source>
        <dbReference type="ARBA" id="ARBA00022723"/>
    </source>
</evidence>
<keyword evidence="3" id="KW-0479">Metal-binding</keyword>
<reference evidence="7 8" key="1">
    <citation type="submission" date="2018-07" db="EMBL/GenBank/DDBJ databases">
        <title>Microbacterium endoborsara sp. nov., a novel actinobacterium isolated from Borszczowia aralocaspica.</title>
        <authorList>
            <person name="An D."/>
        </authorList>
    </citation>
    <scope>NUCLEOTIDE SEQUENCE [LARGE SCALE GENOMIC DNA]</scope>
    <source>
        <strain evidence="7 8">C1.15228</strain>
    </source>
</reference>
<dbReference type="InterPro" id="IPR047177">
    <property type="entry name" value="Pept_M20A"/>
</dbReference>
<evidence type="ECO:0000259" key="6">
    <source>
        <dbReference type="Pfam" id="PF07687"/>
    </source>
</evidence>
<gene>
    <name evidence="7" type="ORF">DTO57_03140</name>
</gene>
<sequence>MTQSAPLAERLARMIRIPTVLGRGDGPFDEFVALLEELYPRVHTVLERERITDRGLLFRWRGATEAEPLVLMAHYDVVPANPDEWGEDPFGGRIADGWVHGRGALDDKGPLLVILEAAETLLEQGFSPARDVYLSFGGNEETYGEAAQRIAQTLAERRIRPWLVVDEGGAVVGAPLPFTRGRAAMIGTGEKGVATLRLDATSDPGHASAPHGISAIERLARATTRLRPSTFRPRTPETITRMLGSLADTASGPARILYRALSRSGFLAGRVFATLGGEPAALVRTTIAATMQDGGSAPNVLPADASVRFNLRIIPGETVDSVTRRVARRINDDGVSIAIEEGSDPTSLSPADGPQFGAIAAAIRAAYPDAVPTPYLMMQASDARHFHAISDHVYRFAPLEMSSEQRASIHGVGERVSVGSLESGRDFHIALIRGLS</sequence>
<dbReference type="Pfam" id="PF01546">
    <property type="entry name" value="Peptidase_M20"/>
    <property type="match status" value="1"/>
</dbReference>
<comment type="similarity">
    <text evidence="1">Belongs to the peptidase M20A family.</text>
</comment>
<comment type="caution">
    <text evidence="7">The sequence shown here is derived from an EMBL/GenBank/DDBJ whole genome shotgun (WGS) entry which is preliminary data.</text>
</comment>
<name>A0A367Y723_9MICO</name>
<dbReference type="InterPro" id="IPR036264">
    <property type="entry name" value="Bact_exopeptidase_dim_dom"/>
</dbReference>
<organism evidence="7 8">
    <name type="scientific">Microbacterium sorbitolivorans</name>
    <dbReference type="NCBI Taxonomy" id="1867410"/>
    <lineage>
        <taxon>Bacteria</taxon>
        <taxon>Bacillati</taxon>
        <taxon>Actinomycetota</taxon>
        <taxon>Actinomycetes</taxon>
        <taxon>Micrococcales</taxon>
        <taxon>Microbacteriaceae</taxon>
        <taxon>Microbacterium</taxon>
    </lineage>
</organism>
<evidence type="ECO:0000256" key="2">
    <source>
        <dbReference type="ARBA" id="ARBA00022670"/>
    </source>
</evidence>
<dbReference type="Gene3D" id="1.10.150.900">
    <property type="match status" value="1"/>
</dbReference>
<dbReference type="SUPFAM" id="SSF55031">
    <property type="entry name" value="Bacterial exopeptidase dimerisation domain"/>
    <property type="match status" value="1"/>
</dbReference>
<evidence type="ECO:0000256" key="1">
    <source>
        <dbReference type="ARBA" id="ARBA00006247"/>
    </source>
</evidence>
<dbReference type="Gene3D" id="3.40.630.10">
    <property type="entry name" value="Zn peptidases"/>
    <property type="match status" value="1"/>
</dbReference>
<evidence type="ECO:0000313" key="7">
    <source>
        <dbReference type="EMBL" id="RCK61638.1"/>
    </source>
</evidence>
<accession>A0A367Y723</accession>
<dbReference type="InterPro" id="IPR002933">
    <property type="entry name" value="Peptidase_M20"/>
</dbReference>
<dbReference type="InterPro" id="IPR011650">
    <property type="entry name" value="Peptidase_M20_dimer"/>
</dbReference>
<dbReference type="GO" id="GO:0008233">
    <property type="term" value="F:peptidase activity"/>
    <property type="evidence" value="ECO:0007669"/>
    <property type="project" value="UniProtKB-KW"/>
</dbReference>
<dbReference type="RefSeq" id="WP_114116742.1">
    <property type="nucleotide sequence ID" value="NZ_BMHU01000001.1"/>
</dbReference>
<feature type="domain" description="Peptidase M20 dimerisation" evidence="6">
    <location>
        <begin position="188"/>
        <end position="333"/>
    </location>
</feature>
<dbReference type="GO" id="GO:0006508">
    <property type="term" value="P:proteolysis"/>
    <property type="evidence" value="ECO:0007669"/>
    <property type="project" value="UniProtKB-KW"/>
</dbReference>
<dbReference type="OrthoDB" id="3665926at2"/>
<keyword evidence="4 7" id="KW-0378">Hydrolase</keyword>
<keyword evidence="2" id="KW-0645">Protease</keyword>
<dbReference type="AlphaFoldDB" id="A0A367Y723"/>
<dbReference type="PANTHER" id="PTHR45962">
    <property type="entry name" value="N-FATTY-ACYL-AMINO ACID SYNTHASE/HYDROLASE PM20D1"/>
    <property type="match status" value="1"/>
</dbReference>
<evidence type="ECO:0000313" key="8">
    <source>
        <dbReference type="Proteomes" id="UP000253508"/>
    </source>
</evidence>
<protein>
    <submittedName>
        <fullName evidence="7">M20/M25/M40 family metallo-hydrolase</fullName>
    </submittedName>
</protein>